<feature type="region of interest" description="Disordered" evidence="4">
    <location>
        <begin position="32"/>
        <end position="78"/>
    </location>
</feature>
<dbReference type="Proteomes" id="UP000255355">
    <property type="component" value="Unassembled WGS sequence"/>
</dbReference>
<evidence type="ECO:0000313" key="7">
    <source>
        <dbReference type="EMBL" id="RDI43695.1"/>
    </source>
</evidence>
<evidence type="ECO:0000256" key="5">
    <source>
        <dbReference type="SAM" id="SignalP"/>
    </source>
</evidence>
<feature type="chain" id="PRO_5016653876" evidence="5">
    <location>
        <begin position="32"/>
        <end position="326"/>
    </location>
</feature>
<feature type="compositionally biased region" description="Pro residues" evidence="4">
    <location>
        <begin position="37"/>
        <end position="47"/>
    </location>
</feature>
<reference evidence="7 8" key="1">
    <citation type="submission" date="2018-07" db="EMBL/GenBank/DDBJ databases">
        <title>Genomic Encyclopedia of Type Strains, Phase IV (KMG-IV): sequencing the most valuable type-strain genomes for metagenomic binning, comparative biology and taxonomic classification.</title>
        <authorList>
            <person name="Goeker M."/>
        </authorList>
    </citation>
    <scope>NUCLEOTIDE SEQUENCE [LARGE SCALE GENOMIC DNA]</scope>
    <source>
        <strain evidence="7 8">DSM 44952</strain>
    </source>
</reference>
<dbReference type="SMART" id="SM00062">
    <property type="entry name" value="PBPb"/>
    <property type="match status" value="1"/>
</dbReference>
<evidence type="ECO:0000259" key="6">
    <source>
        <dbReference type="SMART" id="SM00062"/>
    </source>
</evidence>
<gene>
    <name evidence="7" type="ORF">DFR68_11982</name>
</gene>
<dbReference type="Pfam" id="PF00497">
    <property type="entry name" value="SBP_bac_3"/>
    <property type="match status" value="1"/>
</dbReference>
<protein>
    <submittedName>
        <fullName evidence="7">Amino acid ABC transporter substrate-binding protein (PAAT family)</fullName>
    </submittedName>
</protein>
<dbReference type="PANTHER" id="PTHR30085:SF6">
    <property type="entry name" value="ABC TRANSPORTER GLUTAMINE-BINDING PROTEIN GLNH"/>
    <property type="match status" value="1"/>
</dbReference>
<dbReference type="Gene3D" id="3.40.190.10">
    <property type="entry name" value="Periplasmic binding protein-like II"/>
    <property type="match status" value="2"/>
</dbReference>
<keyword evidence="3 5" id="KW-0732">Signal</keyword>
<dbReference type="InterPro" id="IPR051455">
    <property type="entry name" value="Bact_solute-bind_prot3"/>
</dbReference>
<feature type="signal peptide" evidence="5">
    <location>
        <begin position="1"/>
        <end position="31"/>
    </location>
</feature>
<dbReference type="InterPro" id="IPR001638">
    <property type="entry name" value="Solute-binding_3/MltF_N"/>
</dbReference>
<proteinExistence type="inferred from homology"/>
<comment type="caution">
    <text evidence="7">The sequence shown here is derived from an EMBL/GenBank/DDBJ whole genome shotgun (WGS) entry which is preliminary data.</text>
</comment>
<name>A0A370GIX3_9NOCA</name>
<evidence type="ECO:0000256" key="1">
    <source>
        <dbReference type="ARBA" id="ARBA00010333"/>
    </source>
</evidence>
<feature type="domain" description="Solute-binding protein family 3/N-terminal" evidence="6">
    <location>
        <begin position="91"/>
        <end position="313"/>
    </location>
</feature>
<dbReference type="CDD" id="cd13690">
    <property type="entry name" value="PBP2_GluB"/>
    <property type="match status" value="1"/>
</dbReference>
<comment type="similarity">
    <text evidence="1">Belongs to the bacterial solute-binding protein 3 family.</text>
</comment>
<dbReference type="SUPFAM" id="SSF53850">
    <property type="entry name" value="Periplasmic binding protein-like II"/>
    <property type="match status" value="1"/>
</dbReference>
<accession>A0A370GIX3</accession>
<dbReference type="STRING" id="1210089.GCA_001613165_05944"/>
<keyword evidence="2" id="KW-0813">Transport</keyword>
<dbReference type="GO" id="GO:0005576">
    <property type="term" value="C:extracellular region"/>
    <property type="evidence" value="ECO:0007669"/>
    <property type="project" value="TreeGrafter"/>
</dbReference>
<dbReference type="PANTHER" id="PTHR30085">
    <property type="entry name" value="AMINO ACID ABC TRANSPORTER PERMEASE"/>
    <property type="match status" value="1"/>
</dbReference>
<evidence type="ECO:0000313" key="8">
    <source>
        <dbReference type="Proteomes" id="UP000255355"/>
    </source>
</evidence>
<sequence>MSALPNSPRRALRAVLSVAAVAMLAGCGADAAVPRSDPVPPVNPLPPKAREITNPTAPDSGCDAEASLRPGPRSGALPPDSALARIMAKGRVTVGVDQNTYLFGFRNPATGQLEGFDIDLAREIARELFGDANRIELRSLSTAERVPALQHKQVDLVARTFSVTCERRRDVDFSSVYYRAAQRILAPRTSGIRGLSDLSGKRVCVTFGSNSSRPLFTLPTRPTVLGVDNWTDCLVALQQGQVDAISTDESILIGLAEQDRNLQVVGDGLGFENYAVGVPKGEADLVRFVNGVLDRLRADGTWERLYAMHLDALGPSPGAPAPRYTG</sequence>
<evidence type="ECO:0000256" key="4">
    <source>
        <dbReference type="SAM" id="MobiDB-lite"/>
    </source>
</evidence>
<evidence type="ECO:0000256" key="2">
    <source>
        <dbReference type="ARBA" id="ARBA00022448"/>
    </source>
</evidence>
<dbReference type="GO" id="GO:0030288">
    <property type="term" value="C:outer membrane-bounded periplasmic space"/>
    <property type="evidence" value="ECO:0007669"/>
    <property type="project" value="TreeGrafter"/>
</dbReference>
<evidence type="ECO:0000256" key="3">
    <source>
        <dbReference type="ARBA" id="ARBA00022729"/>
    </source>
</evidence>
<dbReference type="EMBL" id="QQAZ01000019">
    <property type="protein sequence ID" value="RDI43695.1"/>
    <property type="molecule type" value="Genomic_DNA"/>
</dbReference>
<keyword evidence="8" id="KW-1185">Reference proteome</keyword>
<dbReference type="GO" id="GO:0006865">
    <property type="term" value="P:amino acid transport"/>
    <property type="evidence" value="ECO:0007669"/>
    <property type="project" value="TreeGrafter"/>
</dbReference>
<organism evidence="7 8">
    <name type="scientific">Nocardia mexicana</name>
    <dbReference type="NCBI Taxonomy" id="279262"/>
    <lineage>
        <taxon>Bacteria</taxon>
        <taxon>Bacillati</taxon>
        <taxon>Actinomycetota</taxon>
        <taxon>Actinomycetes</taxon>
        <taxon>Mycobacteriales</taxon>
        <taxon>Nocardiaceae</taxon>
        <taxon>Nocardia</taxon>
    </lineage>
</organism>
<dbReference type="AlphaFoldDB" id="A0A370GIX3"/>